<dbReference type="Gene3D" id="2.10.109.10">
    <property type="entry name" value="Umud Fragment, subunit A"/>
    <property type="match status" value="1"/>
</dbReference>
<dbReference type="PANTHER" id="PTHR43390">
    <property type="entry name" value="SIGNAL PEPTIDASE I"/>
    <property type="match status" value="1"/>
</dbReference>
<feature type="domain" description="Peptidase S26" evidence="4">
    <location>
        <begin position="146"/>
        <end position="290"/>
    </location>
</feature>
<dbReference type="InterPro" id="IPR019533">
    <property type="entry name" value="Peptidase_S26"/>
</dbReference>
<comment type="catalytic activity">
    <reaction evidence="3">
        <text>Cleavage of hydrophobic, N-terminal signal or leader sequences from secreted and periplasmic proteins.</text>
        <dbReference type="EC" id="3.4.21.89"/>
    </reaction>
</comment>
<keyword evidence="3" id="KW-0378">Hydrolase</keyword>
<reference evidence="6" key="1">
    <citation type="submission" date="2017-04" db="EMBL/GenBank/DDBJ databases">
        <authorList>
            <person name="Bumgarner R.E."/>
            <person name="Fredricks D.N."/>
            <person name="Srinivasan S."/>
        </authorList>
    </citation>
    <scope>NUCLEOTIDE SEQUENCE [LARGE SCALE GENOMIC DNA]</scope>
    <source>
        <strain evidence="6">KA00405</strain>
    </source>
</reference>
<keyword evidence="3" id="KW-0645">Protease</keyword>
<protein>
    <recommendedName>
        <fullName evidence="3">Signal peptidase I</fullName>
        <ecNumber evidence="3">3.4.21.89</ecNumber>
    </recommendedName>
</protein>
<dbReference type="SUPFAM" id="SSF51306">
    <property type="entry name" value="LexA/Signal peptidase"/>
    <property type="match status" value="1"/>
</dbReference>
<dbReference type="GO" id="GO:0005886">
    <property type="term" value="C:plasma membrane"/>
    <property type="evidence" value="ECO:0007669"/>
    <property type="project" value="UniProtKB-SubCell"/>
</dbReference>
<feature type="transmembrane region" description="Helical" evidence="3">
    <location>
        <begin position="143"/>
        <end position="165"/>
    </location>
</feature>
<organism evidence="5 6">
    <name type="scientific">Mageeibacillus indolicus</name>
    <dbReference type="NCBI Taxonomy" id="884684"/>
    <lineage>
        <taxon>Bacteria</taxon>
        <taxon>Bacillati</taxon>
        <taxon>Bacillota</taxon>
        <taxon>Clostridia</taxon>
        <taxon>Eubacteriales</taxon>
        <taxon>Oscillospiraceae</taxon>
        <taxon>Mageeibacillus</taxon>
    </lineage>
</organism>
<evidence type="ECO:0000256" key="3">
    <source>
        <dbReference type="RuleBase" id="RU362042"/>
    </source>
</evidence>
<dbReference type="PRINTS" id="PR00727">
    <property type="entry name" value="LEADERPTASE"/>
</dbReference>
<dbReference type="InterPro" id="IPR036286">
    <property type="entry name" value="LexA/Signal_pep-like_sf"/>
</dbReference>
<gene>
    <name evidence="5" type="ORF">B7R76_01700</name>
</gene>
<comment type="subcellular location">
    <subcellularLocation>
        <location evidence="1">Cell membrane</location>
        <topology evidence="1">Single-pass type II membrane protein</topology>
    </subcellularLocation>
    <subcellularLocation>
        <location evidence="3">Membrane</location>
        <topology evidence="3">Single-pass type II membrane protein</topology>
    </subcellularLocation>
</comment>
<dbReference type="EC" id="3.4.21.89" evidence="3"/>
<dbReference type="PANTHER" id="PTHR43390:SF1">
    <property type="entry name" value="CHLOROPLAST PROCESSING PEPTIDASE"/>
    <property type="match status" value="1"/>
</dbReference>
<dbReference type="AlphaFoldDB" id="A0A2J8B4D8"/>
<keyword evidence="3" id="KW-1133">Transmembrane helix</keyword>
<comment type="caution">
    <text evidence="5">The sequence shown here is derived from an EMBL/GenBank/DDBJ whole genome shotgun (WGS) entry which is preliminary data.</text>
</comment>
<dbReference type="EMBL" id="NBZD01000001">
    <property type="protein sequence ID" value="PNH19625.1"/>
    <property type="molecule type" value="Genomic_DNA"/>
</dbReference>
<name>A0A2J8B4D8_9FIRM</name>
<keyword evidence="3" id="KW-0812">Transmembrane</keyword>
<dbReference type="CDD" id="cd06530">
    <property type="entry name" value="S26_SPase_I"/>
    <property type="match status" value="1"/>
</dbReference>
<dbReference type="Pfam" id="PF10502">
    <property type="entry name" value="Peptidase_S26"/>
    <property type="match status" value="1"/>
</dbReference>
<dbReference type="GO" id="GO:0004252">
    <property type="term" value="F:serine-type endopeptidase activity"/>
    <property type="evidence" value="ECO:0007669"/>
    <property type="project" value="InterPro"/>
</dbReference>
<comment type="similarity">
    <text evidence="2 3">Belongs to the peptidase S26 family.</text>
</comment>
<evidence type="ECO:0000313" key="5">
    <source>
        <dbReference type="EMBL" id="PNH19625.1"/>
    </source>
</evidence>
<dbReference type="Proteomes" id="UP000236394">
    <property type="component" value="Unassembled WGS sequence"/>
</dbReference>
<dbReference type="RefSeq" id="WP_102892254.1">
    <property type="nucleotide sequence ID" value="NZ_NBZD01000001.1"/>
</dbReference>
<proteinExistence type="inferred from homology"/>
<dbReference type="InterPro" id="IPR000223">
    <property type="entry name" value="Pept_S26A_signal_pept_1"/>
</dbReference>
<dbReference type="GO" id="GO:0009003">
    <property type="term" value="F:signal peptidase activity"/>
    <property type="evidence" value="ECO:0007669"/>
    <property type="project" value="UniProtKB-EC"/>
</dbReference>
<evidence type="ECO:0000256" key="2">
    <source>
        <dbReference type="ARBA" id="ARBA00009370"/>
    </source>
</evidence>
<evidence type="ECO:0000313" key="6">
    <source>
        <dbReference type="Proteomes" id="UP000236394"/>
    </source>
</evidence>
<dbReference type="NCBIfam" id="TIGR02227">
    <property type="entry name" value="sigpep_I_bact"/>
    <property type="match status" value="1"/>
</dbReference>
<dbReference type="GO" id="GO:0006465">
    <property type="term" value="P:signal peptide processing"/>
    <property type="evidence" value="ECO:0007669"/>
    <property type="project" value="InterPro"/>
</dbReference>
<evidence type="ECO:0000259" key="4">
    <source>
        <dbReference type="Pfam" id="PF10502"/>
    </source>
</evidence>
<sequence>MRKLATFLDYSDVNIQCRASVSGMDSAMSVGVSGRAEGGVRPLYLAGTNKNAAPQSSTAVAEQVRRPANMPEQLLSVIPAQQFAAEVNAGNQAVKPFVPETDLNRATPLMAGNILGKYRQTHHGQGEFSRLNKRPIVDAALRCLIKVVSVGVVLAAIFSFVFGIGRVNDLGMVPNVEPGDMLLFYRLPREYKVGEVIAFRYQGKIRAARIVARPGDTVNIDSAGLKVNDAGQYEPKIFKETRPLEAGIAFPVTLKPDEYFILGDNRDKTTDSRIFGPIKKNEISGRVFSVVRNRGI</sequence>
<accession>A0A2J8B4D8</accession>
<evidence type="ECO:0000256" key="1">
    <source>
        <dbReference type="ARBA" id="ARBA00004401"/>
    </source>
</evidence>
<keyword evidence="3" id="KW-0472">Membrane</keyword>